<feature type="signal peptide" evidence="1">
    <location>
        <begin position="1"/>
        <end position="22"/>
    </location>
</feature>
<keyword evidence="1" id="KW-0732">Signal</keyword>
<comment type="caution">
    <text evidence="2">The sequence shown here is derived from an EMBL/GenBank/DDBJ whole genome shotgun (WGS) entry which is preliminary data.</text>
</comment>
<accession>A0A834RL62</accession>
<dbReference type="AlphaFoldDB" id="A0A834RL62"/>
<evidence type="ECO:0000313" key="3">
    <source>
        <dbReference type="Proteomes" id="UP000245464"/>
    </source>
</evidence>
<name>A0A834RL62_9PLEO</name>
<organism evidence="2 3">
    <name type="scientific">Pyrenophora tritici-repentis</name>
    <dbReference type="NCBI Taxonomy" id="45151"/>
    <lineage>
        <taxon>Eukaryota</taxon>
        <taxon>Fungi</taxon>
        <taxon>Dikarya</taxon>
        <taxon>Ascomycota</taxon>
        <taxon>Pezizomycotina</taxon>
        <taxon>Dothideomycetes</taxon>
        <taxon>Pleosporomycetidae</taxon>
        <taxon>Pleosporales</taxon>
        <taxon>Pleosporineae</taxon>
        <taxon>Pleosporaceae</taxon>
        <taxon>Pyrenophora</taxon>
    </lineage>
</organism>
<gene>
    <name evidence="2" type="ORF">PtrM4_052470</name>
</gene>
<evidence type="ECO:0000313" key="2">
    <source>
        <dbReference type="EMBL" id="KAF7565813.1"/>
    </source>
</evidence>
<evidence type="ECO:0000256" key="1">
    <source>
        <dbReference type="SAM" id="SignalP"/>
    </source>
</evidence>
<dbReference type="Proteomes" id="UP000245464">
    <property type="component" value="Chromosome 10"/>
</dbReference>
<reference evidence="2" key="1">
    <citation type="journal article" date="2018" name="BMC Genomics">
        <title>Comparative genomics of the wheat fungal pathogen Pyrenophora tritici-repentis reveals chromosomal variations and genome plasticity.</title>
        <authorList>
            <person name="Moolhuijzen P."/>
            <person name="See P.T."/>
            <person name="Hane J.K."/>
            <person name="Shi G."/>
            <person name="Liu Z."/>
            <person name="Oliver R.P."/>
            <person name="Moffat C.S."/>
        </authorList>
    </citation>
    <scope>NUCLEOTIDE SEQUENCE [LARGE SCALE GENOMIC DNA]</scope>
    <source>
        <strain evidence="2">M4</strain>
    </source>
</reference>
<protein>
    <submittedName>
        <fullName evidence="2">Uncharacterized protein</fullName>
    </submittedName>
</protein>
<sequence length="96" mass="10783">MPLSTILPILFILPLLNLLIQRRHIHKLDIDTRLPQHITNIPNLAHRVKVATDKQRTTWYKLALELVEARDEGPVCGDETLDDLVGVFVGALVQGA</sequence>
<dbReference type="EMBL" id="NQIK02000010">
    <property type="protein sequence ID" value="KAF7565813.1"/>
    <property type="molecule type" value="Genomic_DNA"/>
</dbReference>
<dbReference type="KEGG" id="ptrr:90955043"/>
<dbReference type="GeneID" id="90955043"/>
<proteinExistence type="predicted"/>
<dbReference type="RefSeq" id="XP_065959525.1">
    <property type="nucleotide sequence ID" value="XM_066104961.1"/>
</dbReference>
<feature type="chain" id="PRO_5032507994" evidence="1">
    <location>
        <begin position="23"/>
        <end position="96"/>
    </location>
</feature>